<reference evidence="1" key="1">
    <citation type="submission" date="2014-07" db="EMBL/GenBank/DDBJ databases">
        <authorList>
            <person name="Urmite Genomes Urmite Genomes"/>
        </authorList>
    </citation>
    <scope>NUCLEOTIDE SEQUENCE</scope>
    <source>
        <strain evidence="1">11W110_air</strain>
    </source>
</reference>
<sequence length="61" mass="7155">MRVRFPDGHTVDTKAVAWTRSHVLAHWFDDEGQAQEVWVPTSAVFRIRRAESFWQDPYGLP</sequence>
<name>A0A078MQE0_9MICC</name>
<organism evidence="1">
    <name type="scientific">Arthrobacter saudimassiliensis</name>
    <dbReference type="NCBI Taxonomy" id="1461584"/>
    <lineage>
        <taxon>Bacteria</taxon>
        <taxon>Bacillati</taxon>
        <taxon>Actinomycetota</taxon>
        <taxon>Actinomycetes</taxon>
        <taxon>Micrococcales</taxon>
        <taxon>Micrococcaceae</taxon>
        <taxon>Arthrobacter</taxon>
    </lineage>
</organism>
<proteinExistence type="predicted"/>
<accession>A0A078MQE0</accession>
<dbReference type="EMBL" id="LN483070">
    <property type="protein sequence ID" value="CEA07602.1"/>
    <property type="molecule type" value="Genomic_DNA"/>
</dbReference>
<gene>
    <name evidence="1" type="ORF">BN1051_00922</name>
</gene>
<dbReference type="PATRIC" id="fig|1461584.3.peg.913"/>
<evidence type="ECO:0000313" key="1">
    <source>
        <dbReference type="EMBL" id="CEA07602.1"/>
    </source>
</evidence>
<protein>
    <submittedName>
        <fullName evidence="1">Uncharacterized protein</fullName>
    </submittedName>
</protein>
<dbReference type="AlphaFoldDB" id="A0A078MQE0"/>